<evidence type="ECO:0000313" key="3">
    <source>
        <dbReference type="Proteomes" id="UP000228767"/>
    </source>
</evidence>
<gene>
    <name evidence="2" type="ORF">COV10_01690</name>
</gene>
<feature type="non-terminal residue" evidence="2">
    <location>
        <position position="345"/>
    </location>
</feature>
<dbReference type="Proteomes" id="UP000228767">
    <property type="component" value="Unassembled WGS sequence"/>
</dbReference>
<reference evidence="2 3" key="1">
    <citation type="submission" date="2017-09" db="EMBL/GenBank/DDBJ databases">
        <title>Depth-based differentiation of microbial function through sediment-hosted aquifers and enrichment of novel symbionts in the deep terrestrial subsurface.</title>
        <authorList>
            <person name="Probst A.J."/>
            <person name="Ladd B."/>
            <person name="Jarett J.K."/>
            <person name="Geller-Mcgrath D.E."/>
            <person name="Sieber C.M."/>
            <person name="Emerson J.B."/>
            <person name="Anantharaman K."/>
            <person name="Thomas B.C."/>
            <person name="Malmstrom R."/>
            <person name="Stieglmeier M."/>
            <person name="Klingl A."/>
            <person name="Woyke T."/>
            <person name="Ryan C.M."/>
            <person name="Banfield J.F."/>
        </authorList>
    </citation>
    <scope>NUCLEOTIDE SEQUENCE [LARGE SCALE GENOMIC DNA]</scope>
    <source>
        <strain evidence="2">CG10_big_fil_rev_8_21_14_0_10_51_16</strain>
    </source>
</reference>
<proteinExistence type="predicted"/>
<sequence length="345" mass="35639">MNRAFARRLFLVALIIGILNSGAPISARAASFDAERFTDASRARVSQMATVTGSIIKALRDFFRSDVPEESLPPKAFPPKIPVIAPPVGAANENKGELFELLGRIRQVEEKLGSLPSDAVLQSSESDARVERVVERVVERQLVSSPITVTGLDRDEMEAELNLLDNKLTSQLANLSATSNQQSASIYRAVSLTNRITDLSNVNLSNVTISGATGLTTADIPSLSGTYLSLGGGTLTGTTILSGGFFGIGTSSPYAALSVEGASALGNSATAGYFIGTTTATSTFAGGITTNALNVTSSTATSTFANGIQLSGGCFRLPDGTCSVSTVVAGSDTQVQFNSGGVLAA</sequence>
<accession>A0A2H0RES4</accession>
<name>A0A2H0RES4_9BACT</name>
<keyword evidence="1" id="KW-0732">Signal</keyword>
<feature type="chain" id="PRO_5013607814" evidence="1">
    <location>
        <begin position="30"/>
        <end position="345"/>
    </location>
</feature>
<dbReference type="AlphaFoldDB" id="A0A2H0RES4"/>
<comment type="caution">
    <text evidence="2">The sequence shown here is derived from an EMBL/GenBank/DDBJ whole genome shotgun (WGS) entry which is preliminary data.</text>
</comment>
<organism evidence="2 3">
    <name type="scientific">Candidatus Vogelbacteria bacterium CG10_big_fil_rev_8_21_14_0_10_51_16</name>
    <dbReference type="NCBI Taxonomy" id="1975045"/>
    <lineage>
        <taxon>Bacteria</taxon>
        <taxon>Candidatus Vogeliibacteriota</taxon>
    </lineage>
</organism>
<protein>
    <submittedName>
        <fullName evidence="2">Uncharacterized protein</fullName>
    </submittedName>
</protein>
<dbReference type="EMBL" id="PCYI01000010">
    <property type="protein sequence ID" value="PIR45018.1"/>
    <property type="molecule type" value="Genomic_DNA"/>
</dbReference>
<feature type="signal peptide" evidence="1">
    <location>
        <begin position="1"/>
        <end position="29"/>
    </location>
</feature>
<evidence type="ECO:0000256" key="1">
    <source>
        <dbReference type="SAM" id="SignalP"/>
    </source>
</evidence>
<evidence type="ECO:0000313" key="2">
    <source>
        <dbReference type="EMBL" id="PIR45018.1"/>
    </source>
</evidence>